<sequence length="83" mass="8940">MSTASSGTPAGIRYTQAVTSTAGMGVLMSSGRQIQSIVKIAASQHSTITREDRLQAGIMPMDFTRYHTSHTSYEYSLAAQKVL</sequence>
<keyword evidence="2" id="KW-1185">Reference proteome</keyword>
<dbReference type="AlphaFoldDB" id="A0A507D5C9"/>
<dbReference type="EMBL" id="QEAN01000129">
    <property type="protein sequence ID" value="TPX46702.1"/>
    <property type="molecule type" value="Genomic_DNA"/>
</dbReference>
<gene>
    <name evidence="1" type="ORF">SeMB42_g03584</name>
</gene>
<proteinExistence type="predicted"/>
<evidence type="ECO:0000313" key="1">
    <source>
        <dbReference type="EMBL" id="TPX46702.1"/>
    </source>
</evidence>
<comment type="caution">
    <text evidence="1">The sequence shown here is derived from an EMBL/GenBank/DDBJ whole genome shotgun (WGS) entry which is preliminary data.</text>
</comment>
<protein>
    <submittedName>
        <fullName evidence="1">Uncharacterized protein</fullName>
    </submittedName>
</protein>
<dbReference type="Proteomes" id="UP000317494">
    <property type="component" value="Unassembled WGS sequence"/>
</dbReference>
<accession>A0A507D5C9</accession>
<organism evidence="1 2">
    <name type="scientific">Synchytrium endobioticum</name>
    <dbReference type="NCBI Taxonomy" id="286115"/>
    <lineage>
        <taxon>Eukaryota</taxon>
        <taxon>Fungi</taxon>
        <taxon>Fungi incertae sedis</taxon>
        <taxon>Chytridiomycota</taxon>
        <taxon>Chytridiomycota incertae sedis</taxon>
        <taxon>Chytridiomycetes</taxon>
        <taxon>Synchytriales</taxon>
        <taxon>Synchytriaceae</taxon>
        <taxon>Synchytrium</taxon>
    </lineage>
</organism>
<evidence type="ECO:0000313" key="2">
    <source>
        <dbReference type="Proteomes" id="UP000317494"/>
    </source>
</evidence>
<reference evidence="1 2" key="1">
    <citation type="journal article" date="2019" name="Sci. Rep.">
        <title>Comparative genomics of chytrid fungi reveal insights into the obligate biotrophic and pathogenic lifestyle of Synchytrium endobioticum.</title>
        <authorList>
            <person name="van de Vossenberg B.T.L.H."/>
            <person name="Warris S."/>
            <person name="Nguyen H.D.T."/>
            <person name="van Gent-Pelzer M.P.E."/>
            <person name="Joly D.L."/>
            <person name="van de Geest H.C."/>
            <person name="Bonants P.J.M."/>
            <person name="Smith D.S."/>
            <person name="Levesque C.A."/>
            <person name="van der Lee T.A.J."/>
        </authorList>
    </citation>
    <scope>NUCLEOTIDE SEQUENCE [LARGE SCALE GENOMIC DNA]</scope>
    <source>
        <strain evidence="1 2">MB42</strain>
    </source>
</reference>
<dbReference type="VEuPathDB" id="FungiDB:SeMB42_g03584"/>
<name>A0A507D5C9_9FUNG</name>